<dbReference type="PANTHER" id="PTHR31429:SF76">
    <property type="entry name" value="WRKY FAMILY TRANSCRIPTION FACTOR-RELATED"/>
    <property type="match status" value="1"/>
</dbReference>
<dbReference type="AlphaFoldDB" id="A0A922JIJ1"/>
<dbReference type="GO" id="GO:0009751">
    <property type="term" value="P:response to salicylic acid"/>
    <property type="evidence" value="ECO:0007669"/>
    <property type="project" value="UniProtKB-ARBA"/>
</dbReference>
<dbReference type="PROSITE" id="PS50811">
    <property type="entry name" value="WRKY"/>
    <property type="match status" value="1"/>
</dbReference>
<dbReference type="Gene3D" id="2.20.25.80">
    <property type="entry name" value="WRKY domain"/>
    <property type="match status" value="1"/>
</dbReference>
<dbReference type="Pfam" id="PF03106">
    <property type="entry name" value="WRKY"/>
    <property type="match status" value="1"/>
</dbReference>
<dbReference type="GO" id="GO:0031347">
    <property type="term" value="P:regulation of defense response"/>
    <property type="evidence" value="ECO:0007669"/>
    <property type="project" value="UniProtKB-ARBA"/>
</dbReference>
<dbReference type="EMBL" id="CM031831">
    <property type="protein sequence ID" value="KAG6706642.1"/>
    <property type="molecule type" value="Genomic_DNA"/>
</dbReference>
<proteinExistence type="predicted"/>
<name>A0A922JIJ1_CARIL</name>
<dbReference type="OrthoDB" id="1879341at2759"/>
<evidence type="ECO:0000256" key="3">
    <source>
        <dbReference type="ARBA" id="ARBA00023125"/>
    </source>
</evidence>
<feature type="coiled-coil region" evidence="6">
    <location>
        <begin position="80"/>
        <end position="114"/>
    </location>
</feature>
<dbReference type="GO" id="GO:0050832">
    <property type="term" value="P:defense response to fungus"/>
    <property type="evidence" value="ECO:0007669"/>
    <property type="project" value="UniProtKB-ARBA"/>
</dbReference>
<evidence type="ECO:0000313" key="8">
    <source>
        <dbReference type="EMBL" id="KAG6706642.1"/>
    </source>
</evidence>
<protein>
    <recommendedName>
        <fullName evidence="7">WRKY domain-containing protein</fullName>
    </recommendedName>
</protein>
<reference evidence="8" key="1">
    <citation type="submission" date="2021-01" db="EMBL/GenBank/DDBJ databases">
        <authorList>
            <person name="Lovell J.T."/>
            <person name="Bentley N."/>
            <person name="Bhattarai G."/>
            <person name="Jenkins J.W."/>
            <person name="Sreedasyam A."/>
            <person name="Alarcon Y."/>
            <person name="Bock C."/>
            <person name="Boston L."/>
            <person name="Carlson J."/>
            <person name="Cervantes K."/>
            <person name="Clermont K."/>
            <person name="Krom N."/>
            <person name="Kubenka K."/>
            <person name="Mamidi S."/>
            <person name="Mattison C."/>
            <person name="Monteros M."/>
            <person name="Pisani C."/>
            <person name="Plott C."/>
            <person name="Rajasekar S."/>
            <person name="Rhein H.S."/>
            <person name="Rohla C."/>
            <person name="Song M."/>
            <person name="Hilaire R.S."/>
            <person name="Shu S."/>
            <person name="Wells L."/>
            <person name="Wang X."/>
            <person name="Webber J."/>
            <person name="Heerema R.J."/>
            <person name="Klein P."/>
            <person name="Conner P."/>
            <person name="Grauke L."/>
            <person name="Grimwood J."/>
            <person name="Schmutz J."/>
            <person name="Randall J.J."/>
        </authorList>
    </citation>
    <scope>NUCLEOTIDE SEQUENCE</scope>
    <source>
        <tissue evidence="8">Leaf</tissue>
    </source>
</reference>
<dbReference type="GO" id="GO:0042742">
    <property type="term" value="P:defense response to bacterium"/>
    <property type="evidence" value="ECO:0007669"/>
    <property type="project" value="UniProtKB-ARBA"/>
</dbReference>
<dbReference type="GO" id="GO:0043565">
    <property type="term" value="F:sequence-specific DNA binding"/>
    <property type="evidence" value="ECO:0007669"/>
    <property type="project" value="InterPro"/>
</dbReference>
<dbReference type="GO" id="GO:0003700">
    <property type="term" value="F:DNA-binding transcription factor activity"/>
    <property type="evidence" value="ECO:0007669"/>
    <property type="project" value="InterPro"/>
</dbReference>
<evidence type="ECO:0000256" key="2">
    <source>
        <dbReference type="ARBA" id="ARBA00023015"/>
    </source>
</evidence>
<dbReference type="FunFam" id="2.20.25.80:FF:000008">
    <property type="entry name" value="WRKY transcription factor 40"/>
    <property type="match status" value="1"/>
</dbReference>
<dbReference type="GO" id="GO:0005634">
    <property type="term" value="C:nucleus"/>
    <property type="evidence" value="ECO:0007669"/>
    <property type="project" value="UniProtKB-SubCell"/>
</dbReference>
<comment type="caution">
    <text evidence="8">The sequence shown here is derived from an EMBL/GenBank/DDBJ whole genome shotgun (WGS) entry which is preliminary data.</text>
</comment>
<accession>A0A922JIJ1</accession>
<dbReference type="GO" id="GO:0002237">
    <property type="term" value="P:response to molecule of bacterial origin"/>
    <property type="evidence" value="ECO:0007669"/>
    <property type="project" value="UniProtKB-ARBA"/>
</dbReference>
<keyword evidence="4" id="KW-0804">Transcription</keyword>
<dbReference type="InterPro" id="IPR036576">
    <property type="entry name" value="WRKY_dom_sf"/>
</dbReference>
<evidence type="ECO:0000256" key="5">
    <source>
        <dbReference type="ARBA" id="ARBA00023242"/>
    </source>
</evidence>
<dbReference type="InterPro" id="IPR044810">
    <property type="entry name" value="WRKY_plant"/>
</dbReference>
<keyword evidence="2" id="KW-0805">Transcription regulation</keyword>
<sequence>MYNYLVLSKNQLRIEAAGLSIHAIMESSSLQHTSLDLTLNPFRPMKEEVPKKELAGVLARADDPQKESIKEEAGFLAEEFDRISSENKKLTEMLAHMRENYNALQSHLMDLESNNSNKEYFVIPRKRKAERTDNYGNIEYSYSDDQESCKRPKEISYSNAKVSRVCVRTDASNTNLAVKDGYQWRKYGQKVTRDNPSPRAYFRCSFAPNCPVKKKVQRSVEDPSLLIATYEGEHNHMHPEPRAELSLGSSQCANLGSVSSVSSMRSSRPTVTLDLIQTGLSESNKKPIEGVEGSTFQQFLLQHMASSLTRDPKFTAAIATAISGRMLDFT</sequence>
<evidence type="ECO:0000256" key="6">
    <source>
        <dbReference type="SAM" id="Coils"/>
    </source>
</evidence>
<organism evidence="8 9">
    <name type="scientific">Carya illinoinensis</name>
    <name type="common">Pecan</name>
    <dbReference type="NCBI Taxonomy" id="32201"/>
    <lineage>
        <taxon>Eukaryota</taxon>
        <taxon>Viridiplantae</taxon>
        <taxon>Streptophyta</taxon>
        <taxon>Embryophyta</taxon>
        <taxon>Tracheophyta</taxon>
        <taxon>Spermatophyta</taxon>
        <taxon>Magnoliopsida</taxon>
        <taxon>eudicotyledons</taxon>
        <taxon>Gunneridae</taxon>
        <taxon>Pentapetalae</taxon>
        <taxon>rosids</taxon>
        <taxon>fabids</taxon>
        <taxon>Fagales</taxon>
        <taxon>Juglandaceae</taxon>
        <taxon>Carya</taxon>
    </lineage>
</organism>
<evidence type="ECO:0000259" key="7">
    <source>
        <dbReference type="PROSITE" id="PS50811"/>
    </source>
</evidence>
<evidence type="ECO:0000313" key="9">
    <source>
        <dbReference type="Proteomes" id="UP000811246"/>
    </source>
</evidence>
<keyword evidence="6" id="KW-0175">Coiled coil</keyword>
<dbReference type="InterPro" id="IPR003657">
    <property type="entry name" value="WRKY_dom"/>
</dbReference>
<feature type="domain" description="WRKY" evidence="7">
    <location>
        <begin position="180"/>
        <end position="239"/>
    </location>
</feature>
<keyword evidence="5" id="KW-0539">Nucleus</keyword>
<dbReference type="Proteomes" id="UP000811246">
    <property type="component" value="Chromosome 7"/>
</dbReference>
<dbReference type="SMART" id="SM00774">
    <property type="entry name" value="WRKY"/>
    <property type="match status" value="1"/>
</dbReference>
<evidence type="ECO:0000256" key="4">
    <source>
        <dbReference type="ARBA" id="ARBA00023163"/>
    </source>
</evidence>
<dbReference type="SUPFAM" id="SSF118290">
    <property type="entry name" value="WRKY DNA-binding domain"/>
    <property type="match status" value="1"/>
</dbReference>
<gene>
    <name evidence="8" type="ORF">I3842_07G231100</name>
</gene>
<evidence type="ECO:0000256" key="1">
    <source>
        <dbReference type="ARBA" id="ARBA00004123"/>
    </source>
</evidence>
<dbReference type="PANTHER" id="PTHR31429">
    <property type="entry name" value="WRKY TRANSCRIPTION FACTOR 36-RELATED"/>
    <property type="match status" value="1"/>
</dbReference>
<comment type="subcellular location">
    <subcellularLocation>
        <location evidence="1">Nucleus</location>
    </subcellularLocation>
</comment>
<keyword evidence="3" id="KW-0238">DNA-binding</keyword>